<dbReference type="EMBL" id="BEZZ01196659">
    <property type="protein sequence ID" value="GCC46637.1"/>
    <property type="molecule type" value="Genomic_DNA"/>
</dbReference>
<organism evidence="1 2">
    <name type="scientific">Chiloscyllium punctatum</name>
    <name type="common">Brownbanded bambooshark</name>
    <name type="synonym">Hemiscyllium punctatum</name>
    <dbReference type="NCBI Taxonomy" id="137246"/>
    <lineage>
        <taxon>Eukaryota</taxon>
        <taxon>Metazoa</taxon>
        <taxon>Chordata</taxon>
        <taxon>Craniata</taxon>
        <taxon>Vertebrata</taxon>
        <taxon>Chondrichthyes</taxon>
        <taxon>Elasmobranchii</taxon>
        <taxon>Galeomorphii</taxon>
        <taxon>Galeoidea</taxon>
        <taxon>Orectolobiformes</taxon>
        <taxon>Hemiscylliidae</taxon>
        <taxon>Chiloscyllium</taxon>
    </lineage>
</organism>
<proteinExistence type="predicted"/>
<name>A0A401TVH7_CHIPU</name>
<evidence type="ECO:0000313" key="1">
    <source>
        <dbReference type="EMBL" id="GCC46637.1"/>
    </source>
</evidence>
<dbReference type="Proteomes" id="UP000287033">
    <property type="component" value="Unassembled WGS sequence"/>
</dbReference>
<sequence>MDRVHLSCRCGLGSTISCRWPRSTPSTLLHRDRKAAQIGVRHQADLVAG</sequence>
<evidence type="ECO:0000313" key="2">
    <source>
        <dbReference type="Proteomes" id="UP000287033"/>
    </source>
</evidence>
<protein>
    <submittedName>
        <fullName evidence="1">Uncharacterized protein</fullName>
    </submittedName>
</protein>
<comment type="caution">
    <text evidence="1">The sequence shown here is derived from an EMBL/GenBank/DDBJ whole genome shotgun (WGS) entry which is preliminary data.</text>
</comment>
<keyword evidence="2" id="KW-1185">Reference proteome</keyword>
<accession>A0A401TVH7</accession>
<feature type="non-terminal residue" evidence="1">
    <location>
        <position position="49"/>
    </location>
</feature>
<reference evidence="1 2" key="1">
    <citation type="journal article" date="2018" name="Nat. Ecol. Evol.">
        <title>Shark genomes provide insights into elasmobranch evolution and the origin of vertebrates.</title>
        <authorList>
            <person name="Hara Y"/>
            <person name="Yamaguchi K"/>
            <person name="Onimaru K"/>
            <person name="Kadota M"/>
            <person name="Koyanagi M"/>
            <person name="Keeley SD"/>
            <person name="Tatsumi K"/>
            <person name="Tanaka K"/>
            <person name="Motone F"/>
            <person name="Kageyama Y"/>
            <person name="Nozu R"/>
            <person name="Adachi N"/>
            <person name="Nishimura O"/>
            <person name="Nakagawa R"/>
            <person name="Tanegashima C"/>
            <person name="Kiyatake I"/>
            <person name="Matsumoto R"/>
            <person name="Murakumo K"/>
            <person name="Nishida K"/>
            <person name="Terakita A"/>
            <person name="Kuratani S"/>
            <person name="Sato K"/>
            <person name="Hyodo S Kuraku.S."/>
        </authorList>
    </citation>
    <scope>NUCLEOTIDE SEQUENCE [LARGE SCALE GENOMIC DNA]</scope>
</reference>
<dbReference type="AlphaFoldDB" id="A0A401TVH7"/>
<gene>
    <name evidence="1" type="ORF">chiPu_0030921</name>
</gene>